<evidence type="ECO:0000313" key="1">
    <source>
        <dbReference type="EMBL" id="KRY42211.1"/>
    </source>
</evidence>
<organism evidence="1 2">
    <name type="scientific">Trichinella spiralis</name>
    <name type="common">Trichina worm</name>
    <dbReference type="NCBI Taxonomy" id="6334"/>
    <lineage>
        <taxon>Eukaryota</taxon>
        <taxon>Metazoa</taxon>
        <taxon>Ecdysozoa</taxon>
        <taxon>Nematoda</taxon>
        <taxon>Enoplea</taxon>
        <taxon>Dorylaimia</taxon>
        <taxon>Trichinellida</taxon>
        <taxon>Trichinellidae</taxon>
        <taxon>Trichinella</taxon>
    </lineage>
</organism>
<dbReference type="Proteomes" id="UP000054776">
    <property type="component" value="Unassembled WGS sequence"/>
</dbReference>
<dbReference type="OrthoDB" id="10534733at2759"/>
<protein>
    <recommendedName>
        <fullName evidence="3">Integrase zinc-binding domain-containing protein</fullName>
    </recommendedName>
</protein>
<dbReference type="AlphaFoldDB" id="A0A0V1C0K2"/>
<dbReference type="InParanoid" id="A0A0V1C0K2"/>
<evidence type="ECO:0000313" key="2">
    <source>
        <dbReference type="Proteomes" id="UP000054776"/>
    </source>
</evidence>
<name>A0A0V1C0K2_TRISP</name>
<evidence type="ECO:0008006" key="3">
    <source>
        <dbReference type="Google" id="ProtNLM"/>
    </source>
</evidence>
<reference evidence="1 2" key="1">
    <citation type="submission" date="2015-01" db="EMBL/GenBank/DDBJ databases">
        <title>Evolution of Trichinella species and genotypes.</title>
        <authorList>
            <person name="Korhonen P.K."/>
            <person name="Edoardo P."/>
            <person name="Giuseppe L.R."/>
            <person name="Gasser R.B."/>
        </authorList>
    </citation>
    <scope>NUCLEOTIDE SEQUENCE [LARGE SCALE GENOMIC DNA]</scope>
    <source>
        <strain evidence="1">ISS3</strain>
    </source>
</reference>
<dbReference type="EMBL" id="JYDH01000004">
    <property type="protein sequence ID" value="KRY42211.1"/>
    <property type="molecule type" value="Genomic_DNA"/>
</dbReference>
<gene>
    <name evidence="1" type="ORF">T01_1627</name>
</gene>
<proteinExistence type="predicted"/>
<sequence>MESQLRRLDPFVNKGRLLLVGKRLKNSELQTHMRPSDPAWRPRFDVRIERRCHERHLHSRATHTLAVLGQQYWVLKGCSRDQDIENVLWRVRKRTIVDSHSRLSFLQFHQMASSMDYIFSDSDC</sequence>
<accession>A0A0V1C0K2</accession>
<comment type="caution">
    <text evidence="1">The sequence shown here is derived from an EMBL/GenBank/DDBJ whole genome shotgun (WGS) entry which is preliminary data.</text>
</comment>
<keyword evidence="2" id="KW-1185">Reference proteome</keyword>